<proteinExistence type="predicted"/>
<evidence type="ECO:0000256" key="1">
    <source>
        <dbReference type="SAM" id="MobiDB-lite"/>
    </source>
</evidence>
<reference evidence="2" key="1">
    <citation type="submission" date="2021-01" db="EMBL/GenBank/DDBJ databases">
        <authorList>
            <person name="Corre E."/>
            <person name="Pelletier E."/>
            <person name="Niang G."/>
            <person name="Scheremetjew M."/>
            <person name="Finn R."/>
            <person name="Kale V."/>
            <person name="Holt S."/>
            <person name="Cochrane G."/>
            <person name="Meng A."/>
            <person name="Brown T."/>
            <person name="Cohen L."/>
        </authorList>
    </citation>
    <scope>NUCLEOTIDE SEQUENCE</scope>
    <source>
        <strain evidence="2">CCMP2078</strain>
    </source>
</reference>
<feature type="compositionally biased region" description="Polar residues" evidence="1">
    <location>
        <begin position="208"/>
        <end position="218"/>
    </location>
</feature>
<evidence type="ECO:0000313" key="2">
    <source>
        <dbReference type="EMBL" id="CAD8260139.1"/>
    </source>
</evidence>
<gene>
    <name evidence="2" type="ORF">PPYR1160_LOCUS9641</name>
</gene>
<sequence length="229" mass="25464">MDEMEVFRKEQVLFRLEVHECLRRLTKGGFPRHKAVALLLQRLRGSSLRHPSHANGIPLAEVETLMRYMRLSREEALRAVAIAEEMRTLRGQGLNSLQALRVLRRRVAAMMNKGQTSFPPLERKRALMTAQGWPSLDVDVGQGVARASVSMSGSACRLKGDDEADFAGGEGIALDRSDGPAQKRLKLGDGMEVCPSVPDQKRMRPTQAKDSQGSQSPMEMSPKRRKCDA</sequence>
<dbReference type="EMBL" id="HBEA01012657">
    <property type="protein sequence ID" value="CAD8260139.1"/>
    <property type="molecule type" value="Transcribed_RNA"/>
</dbReference>
<accession>A0A7R9UB79</accession>
<feature type="region of interest" description="Disordered" evidence="1">
    <location>
        <begin position="175"/>
        <end position="229"/>
    </location>
</feature>
<name>A0A7R9UB79_9STRA</name>
<organism evidence="2">
    <name type="scientific">Pinguiococcus pyrenoidosus</name>
    <dbReference type="NCBI Taxonomy" id="172671"/>
    <lineage>
        <taxon>Eukaryota</taxon>
        <taxon>Sar</taxon>
        <taxon>Stramenopiles</taxon>
        <taxon>Ochrophyta</taxon>
        <taxon>Pinguiophyceae</taxon>
        <taxon>Pinguiochrysidales</taxon>
        <taxon>Pinguiochrysidaceae</taxon>
        <taxon>Pinguiococcus</taxon>
    </lineage>
</organism>
<dbReference type="AlphaFoldDB" id="A0A7R9UB79"/>
<protein>
    <submittedName>
        <fullName evidence="2">Uncharacterized protein</fullName>
    </submittedName>
</protein>